<dbReference type="SUPFAM" id="SSF52047">
    <property type="entry name" value="RNI-like"/>
    <property type="match status" value="1"/>
</dbReference>
<dbReference type="EMBL" id="KQ085900">
    <property type="protein sequence ID" value="KLO17862.1"/>
    <property type="molecule type" value="Genomic_DNA"/>
</dbReference>
<proteinExistence type="predicted"/>
<dbReference type="OrthoDB" id="3331926at2759"/>
<organism evidence="1 2">
    <name type="scientific">Schizopora paradoxa</name>
    <dbReference type="NCBI Taxonomy" id="27342"/>
    <lineage>
        <taxon>Eukaryota</taxon>
        <taxon>Fungi</taxon>
        <taxon>Dikarya</taxon>
        <taxon>Basidiomycota</taxon>
        <taxon>Agaricomycotina</taxon>
        <taxon>Agaricomycetes</taxon>
        <taxon>Hymenochaetales</taxon>
        <taxon>Schizoporaceae</taxon>
        <taxon>Schizopora</taxon>
    </lineage>
</organism>
<dbReference type="InParanoid" id="A0A0H2S1W6"/>
<dbReference type="AlphaFoldDB" id="A0A0H2S1W6"/>
<accession>A0A0H2S1W6</accession>
<protein>
    <submittedName>
        <fullName evidence="1">Uncharacterized protein</fullName>
    </submittedName>
</protein>
<sequence length="569" mass="64512">MVANTNIPQLEPNECFDEIWGAKVRFDNPSEALLAQLFLKDEDAIPLSAFNALLSVIRDPSFDAKEAKFKDLGDFCSTVASSRGGAVTRRGWESNTGIPEVILEGALGVFGEELKGVWDNARRFYHGDMLLEGRRYEEVDSSLYDTLATWRYTLLDCALVHSSWLVRARPLLGYYHRFYASDRYPLTRSLTNPSMGTWTRDLQIKEEECSSLLLDKVVNALLCRIPNLRTFHLQTFHYMSRDYDIFLPELCASLSSLANLEEFSFSFSTFEEVNLLVQRLSETPPPNLKIIHFLGECSKRFAPLHVPQWLSPLTSIASLRSVGIHHDGKRRFFNGFIWSRSLASSNRFELDELSIWAIENTPDLDDNVFEALHATNRLNFTCRGGQATAGWILDNCPSLRSLSLIGDSQETDFFELAEVLPSSIEELNISFPPFTKLINTRDYDSGGTEDEFRDYMETVSLTSAKEVSSRLNALDLSIHRALRSGTSPHLRGVKIYIHADTVAENRNVFHSPNHRLLYRKRVKNPQLVGTGEPSSNSTIAPVLPFCQQICHERGIFFSVEVLLLKTEMD</sequence>
<dbReference type="Gene3D" id="3.80.10.10">
    <property type="entry name" value="Ribonuclease Inhibitor"/>
    <property type="match status" value="1"/>
</dbReference>
<evidence type="ECO:0000313" key="2">
    <source>
        <dbReference type="Proteomes" id="UP000053477"/>
    </source>
</evidence>
<dbReference type="Proteomes" id="UP000053477">
    <property type="component" value="Unassembled WGS sequence"/>
</dbReference>
<keyword evidence="2" id="KW-1185">Reference proteome</keyword>
<name>A0A0H2S1W6_9AGAM</name>
<dbReference type="InterPro" id="IPR032675">
    <property type="entry name" value="LRR_dom_sf"/>
</dbReference>
<gene>
    <name evidence="1" type="ORF">SCHPADRAFT_994024</name>
</gene>
<evidence type="ECO:0000313" key="1">
    <source>
        <dbReference type="EMBL" id="KLO17862.1"/>
    </source>
</evidence>
<reference evidence="1 2" key="1">
    <citation type="submission" date="2015-04" db="EMBL/GenBank/DDBJ databases">
        <title>Complete genome sequence of Schizopora paradoxa KUC8140, a cosmopolitan wood degrader in East Asia.</title>
        <authorList>
            <consortium name="DOE Joint Genome Institute"/>
            <person name="Min B."/>
            <person name="Park H."/>
            <person name="Jang Y."/>
            <person name="Kim J.-J."/>
            <person name="Kim K.H."/>
            <person name="Pangilinan J."/>
            <person name="Lipzen A."/>
            <person name="Riley R."/>
            <person name="Grigoriev I.V."/>
            <person name="Spatafora J.W."/>
            <person name="Choi I.-G."/>
        </authorList>
    </citation>
    <scope>NUCLEOTIDE SEQUENCE [LARGE SCALE GENOMIC DNA]</scope>
    <source>
        <strain evidence="1 2">KUC8140</strain>
    </source>
</reference>